<dbReference type="PANTHER" id="PTHR46696">
    <property type="entry name" value="P450, PUTATIVE (EUROFUNG)-RELATED"/>
    <property type="match status" value="1"/>
</dbReference>
<keyword evidence="9" id="KW-1185">Reference proteome</keyword>
<name>A0A919H7W4_9ACTN</name>
<dbReference type="CDD" id="cd11029">
    <property type="entry name" value="CYP107-like"/>
    <property type="match status" value="1"/>
</dbReference>
<dbReference type="FunFam" id="1.10.630.10:FF:000018">
    <property type="entry name" value="Cytochrome P450 monooxygenase"/>
    <property type="match status" value="1"/>
</dbReference>
<dbReference type="PROSITE" id="PS00086">
    <property type="entry name" value="CYTOCHROME_P450"/>
    <property type="match status" value="1"/>
</dbReference>
<keyword evidence="6 7" id="KW-0503">Monooxygenase</keyword>
<keyword evidence="2 7" id="KW-0349">Heme</keyword>
<comment type="caution">
    <text evidence="8">The sequence shown here is derived from an EMBL/GenBank/DDBJ whole genome shotgun (WGS) entry which is preliminary data.</text>
</comment>
<evidence type="ECO:0000256" key="3">
    <source>
        <dbReference type="ARBA" id="ARBA00022723"/>
    </source>
</evidence>
<dbReference type="InterPro" id="IPR017972">
    <property type="entry name" value="Cyt_P450_CS"/>
</dbReference>
<dbReference type="InterPro" id="IPR002397">
    <property type="entry name" value="Cyt_P450_B"/>
</dbReference>
<proteinExistence type="inferred from homology"/>
<dbReference type="EMBL" id="BNEE01000006">
    <property type="protein sequence ID" value="GHI89139.1"/>
    <property type="molecule type" value="Genomic_DNA"/>
</dbReference>
<accession>A0A919H7W4</accession>
<organism evidence="8 9">
    <name type="scientific">Streptomyces xanthophaeus</name>
    <dbReference type="NCBI Taxonomy" id="67385"/>
    <lineage>
        <taxon>Bacteria</taxon>
        <taxon>Bacillati</taxon>
        <taxon>Actinomycetota</taxon>
        <taxon>Actinomycetes</taxon>
        <taxon>Kitasatosporales</taxon>
        <taxon>Streptomycetaceae</taxon>
        <taxon>Streptomyces</taxon>
    </lineage>
</organism>
<dbReference type="PRINTS" id="PR00359">
    <property type="entry name" value="BP450"/>
</dbReference>
<dbReference type="GO" id="GO:0020037">
    <property type="term" value="F:heme binding"/>
    <property type="evidence" value="ECO:0007669"/>
    <property type="project" value="InterPro"/>
</dbReference>
<sequence length="451" mass="50283">MNDSKGITMTQDIVEAAPATAAEQQPQQPPLPPEFFTHPLEDRNAQYANLRQSCPVRAINHPPGAEAYIVSDYEMALKAFGDPRISKSLENTPKWFRDQLYDNSPVQSRNMLIADAPEHSRLRKLVSKSFVPRRMENLRPRIQEIADDLIDAFPESGEVDLMEFARVLPVMVIFEYLRVDVADREMLYEWSHVLGGAPYADEEGNARLKQVSSAFEKYILDLLADRRSDLGEDLVSQLLVAAEEEDKFTIDEIASTMSLVIIAGQRTTTNLIGNGTHALLTHRDQFDLLKSRPELVVSAVEEFLRFESPSYRGTLRVAAQDMEIEGTEIGKEAFVHLLIAAANRDPKVFQDPDRLDITRESNRHLTFGHGAHYCPGAPLSRLEGHVVFPTLLRRLSGLSLAVPEADTEWVYDNSVSRGLASLPVRYERKLPRDTGAGAPAASGCPVAHGSV</sequence>
<dbReference type="SUPFAM" id="SSF48264">
    <property type="entry name" value="Cytochrome P450"/>
    <property type="match status" value="1"/>
</dbReference>
<evidence type="ECO:0000256" key="5">
    <source>
        <dbReference type="ARBA" id="ARBA00023004"/>
    </source>
</evidence>
<evidence type="ECO:0000256" key="4">
    <source>
        <dbReference type="ARBA" id="ARBA00023002"/>
    </source>
</evidence>
<dbReference type="InterPro" id="IPR036396">
    <property type="entry name" value="Cyt_P450_sf"/>
</dbReference>
<dbReference type="Gene3D" id="1.10.630.10">
    <property type="entry name" value="Cytochrome P450"/>
    <property type="match status" value="1"/>
</dbReference>
<evidence type="ECO:0000256" key="1">
    <source>
        <dbReference type="ARBA" id="ARBA00010617"/>
    </source>
</evidence>
<evidence type="ECO:0000256" key="2">
    <source>
        <dbReference type="ARBA" id="ARBA00022617"/>
    </source>
</evidence>
<dbReference type="PANTHER" id="PTHR46696:SF1">
    <property type="entry name" value="CYTOCHROME P450 YJIB-RELATED"/>
    <property type="match status" value="1"/>
</dbReference>
<dbReference type="GO" id="GO:0016705">
    <property type="term" value="F:oxidoreductase activity, acting on paired donors, with incorporation or reduction of molecular oxygen"/>
    <property type="evidence" value="ECO:0007669"/>
    <property type="project" value="InterPro"/>
</dbReference>
<dbReference type="Pfam" id="PF00067">
    <property type="entry name" value="p450"/>
    <property type="match status" value="1"/>
</dbReference>
<gene>
    <name evidence="8" type="ORF">Sxan_65030</name>
</gene>
<dbReference type="Proteomes" id="UP000600026">
    <property type="component" value="Unassembled WGS sequence"/>
</dbReference>
<dbReference type="InterPro" id="IPR001128">
    <property type="entry name" value="Cyt_P450"/>
</dbReference>
<dbReference type="GO" id="GO:0004497">
    <property type="term" value="F:monooxygenase activity"/>
    <property type="evidence" value="ECO:0007669"/>
    <property type="project" value="UniProtKB-KW"/>
</dbReference>
<keyword evidence="4 7" id="KW-0560">Oxidoreductase</keyword>
<evidence type="ECO:0000256" key="6">
    <source>
        <dbReference type="ARBA" id="ARBA00023033"/>
    </source>
</evidence>
<evidence type="ECO:0000313" key="8">
    <source>
        <dbReference type="EMBL" id="GHI89139.1"/>
    </source>
</evidence>
<reference evidence="8" key="1">
    <citation type="submission" date="2020-09" db="EMBL/GenBank/DDBJ databases">
        <title>Whole genome shotgun sequence of Streptomyces xanthophaeus NBRC 12829.</title>
        <authorList>
            <person name="Komaki H."/>
            <person name="Tamura T."/>
        </authorList>
    </citation>
    <scope>NUCLEOTIDE SEQUENCE</scope>
    <source>
        <strain evidence="8">NBRC 12829</strain>
    </source>
</reference>
<comment type="similarity">
    <text evidence="1 7">Belongs to the cytochrome P450 family.</text>
</comment>
<dbReference type="AlphaFoldDB" id="A0A919H7W4"/>
<dbReference type="GO" id="GO:0005506">
    <property type="term" value="F:iron ion binding"/>
    <property type="evidence" value="ECO:0007669"/>
    <property type="project" value="InterPro"/>
</dbReference>
<evidence type="ECO:0000256" key="7">
    <source>
        <dbReference type="RuleBase" id="RU000461"/>
    </source>
</evidence>
<keyword evidence="3 7" id="KW-0479">Metal-binding</keyword>
<protein>
    <submittedName>
        <fullName evidence="8">Cytochrome P450 hydroxylase</fullName>
    </submittedName>
</protein>
<keyword evidence="5 7" id="KW-0408">Iron</keyword>
<evidence type="ECO:0000313" key="9">
    <source>
        <dbReference type="Proteomes" id="UP000600026"/>
    </source>
</evidence>